<feature type="signal peptide" evidence="1">
    <location>
        <begin position="1"/>
        <end position="16"/>
    </location>
</feature>
<dbReference type="EMBL" id="CABHNW010000138">
    <property type="protein sequence ID" value="VUX40058.1"/>
    <property type="molecule type" value="Genomic_DNA"/>
</dbReference>
<dbReference type="AlphaFoldDB" id="A0A564W648"/>
<dbReference type="Proteomes" id="UP000408482">
    <property type="component" value="Unassembled WGS sequence"/>
</dbReference>
<gene>
    <name evidence="2" type="ORF">RSSSTS7063_00659</name>
</gene>
<keyword evidence="1" id="KW-0732">Signal</keyword>
<feature type="chain" id="PRO_5021800358" evidence="1">
    <location>
        <begin position="17"/>
        <end position="136"/>
    </location>
</feature>
<protein>
    <submittedName>
        <fullName evidence="2">Uncharacterized protein</fullName>
    </submittedName>
</protein>
<organism evidence="2 3">
    <name type="scientific">Blautia luti</name>
    <dbReference type="NCBI Taxonomy" id="89014"/>
    <lineage>
        <taxon>Bacteria</taxon>
        <taxon>Bacillati</taxon>
        <taxon>Bacillota</taxon>
        <taxon>Clostridia</taxon>
        <taxon>Lachnospirales</taxon>
        <taxon>Lachnospiraceae</taxon>
        <taxon>Blautia</taxon>
    </lineage>
</organism>
<dbReference type="RefSeq" id="WP_144094520.1">
    <property type="nucleotide sequence ID" value="NZ_CABHMX010000067.1"/>
</dbReference>
<evidence type="ECO:0000256" key="1">
    <source>
        <dbReference type="SAM" id="SignalP"/>
    </source>
</evidence>
<evidence type="ECO:0000313" key="3">
    <source>
        <dbReference type="Proteomes" id="UP000408482"/>
    </source>
</evidence>
<accession>A0A564W648</accession>
<evidence type="ECO:0000313" key="2">
    <source>
        <dbReference type="EMBL" id="VUX40058.1"/>
    </source>
</evidence>
<keyword evidence="3" id="KW-1185">Reference proteome</keyword>
<sequence length="136" mass="14816">MIAAVCLFSICTTAFANNNNVKVASKLDAKDVKNRIVTTVTIQDVKSGFVSSYNVEDENIKCSPSADGKEIIAIISVGDEKAGDKRAPSQANSNTFYGWKGNARISWYDDGTWAYLKTAGGDWTKISGNYNMTEKK</sequence>
<proteinExistence type="predicted"/>
<name>A0A564W648_9FIRM</name>
<reference evidence="2 3" key="1">
    <citation type="submission" date="2019-07" db="EMBL/GenBank/DDBJ databases">
        <authorList>
            <person name="Hibberd C M."/>
            <person name="Gehrig L. J."/>
            <person name="Chang H.-W."/>
            <person name="Venkatesh S."/>
        </authorList>
    </citation>
    <scope>NUCLEOTIDE SEQUENCE [LARGE SCALE GENOMIC DNA]</scope>
    <source>
        <strain evidence="2">Blautia_luti_SSTS_Bg7063</strain>
    </source>
</reference>